<dbReference type="RefSeq" id="WP_286486674.1">
    <property type="nucleotide sequence ID" value="NZ_JACALR010000006.1"/>
</dbReference>
<comment type="caution">
    <text evidence="2">The sequence shown here is derived from an EMBL/GenBank/DDBJ whole genome shotgun (WGS) entry which is preliminary data.</text>
</comment>
<feature type="signal peptide" evidence="1">
    <location>
        <begin position="1"/>
        <end position="18"/>
    </location>
</feature>
<dbReference type="Gene3D" id="3.20.20.80">
    <property type="entry name" value="Glycosidases"/>
    <property type="match status" value="1"/>
</dbReference>
<reference evidence="2" key="1">
    <citation type="submission" date="2020-06" db="EMBL/GenBank/DDBJ databases">
        <authorList>
            <person name="Dong N."/>
        </authorList>
    </citation>
    <scope>NUCLEOTIDE SEQUENCE</scope>
    <source>
        <strain evidence="2">210</strain>
    </source>
</reference>
<protein>
    <recommendedName>
        <fullName evidence="4">Glycoside hydrolase family 42 N-terminal domain-containing protein</fullName>
    </recommendedName>
</protein>
<dbReference type="SUPFAM" id="SSF51445">
    <property type="entry name" value="(Trans)glycosidases"/>
    <property type="match status" value="1"/>
</dbReference>
<name>A0AAW7DNJ3_9FLAO</name>
<evidence type="ECO:0008006" key="4">
    <source>
        <dbReference type="Google" id="ProtNLM"/>
    </source>
</evidence>
<sequence>MKKLIIFIIFLLSSFLEAQSELPIVAFGGVKTGKVSDFKTFKNAGFNLSIDVYESTDDILNNLNAAEKSSVKLFIYSDSLMLFPKIVNKIKNHPAFYGTYVADEPQVNHFPMLEWRIKGIKEYDKNGKFYINLFPNYASNEQLGANSYKEYLEKFINTVPVEFISFDYYPIKNNQIEASWYENLEDIRNLSIKYNKPFWGFANSTIFQQYKNPTLGGLKLQQFSNLLYGAKGLQYFTYWTVDKEYRLKNNFQHSIVYEDGTLSPIYKLVKELNTQIHNLEWIFLRSKVTRVYHDGKTVPKGTEKLQRLPSNFSSFNSTKESILISYLETPKSEFVIVQNKDINKSITFRYQPKIAMQIINSFTGESSIISTKMINTSILPGDLLIFKKDK</sequence>
<gene>
    <name evidence="2" type="ORF">HX095_13645</name>
</gene>
<dbReference type="AlphaFoldDB" id="A0AAW7DNJ3"/>
<evidence type="ECO:0000313" key="3">
    <source>
        <dbReference type="Proteomes" id="UP001173578"/>
    </source>
</evidence>
<dbReference type="Proteomes" id="UP001173578">
    <property type="component" value="Unassembled WGS sequence"/>
</dbReference>
<organism evidence="2 3">
    <name type="scientific">Empedobacter falsenii</name>
    <dbReference type="NCBI Taxonomy" id="343874"/>
    <lineage>
        <taxon>Bacteria</taxon>
        <taxon>Pseudomonadati</taxon>
        <taxon>Bacteroidota</taxon>
        <taxon>Flavobacteriia</taxon>
        <taxon>Flavobacteriales</taxon>
        <taxon>Weeksellaceae</taxon>
        <taxon>Empedobacter</taxon>
    </lineage>
</organism>
<keyword evidence="1" id="KW-0732">Signal</keyword>
<dbReference type="InterPro" id="IPR017853">
    <property type="entry name" value="GH"/>
</dbReference>
<accession>A0AAW7DNJ3</accession>
<dbReference type="EMBL" id="JACALR010000006">
    <property type="protein sequence ID" value="MDM1552255.1"/>
    <property type="molecule type" value="Genomic_DNA"/>
</dbReference>
<evidence type="ECO:0000313" key="2">
    <source>
        <dbReference type="EMBL" id="MDM1552255.1"/>
    </source>
</evidence>
<reference evidence="2" key="2">
    <citation type="journal article" date="2022" name="Sci. Total Environ.">
        <title>Prevalence, transmission, and molecular epidemiology of tet(X)-positive bacteria among humans, animals, and environmental niches in China: An epidemiological, and genomic-based study.</title>
        <authorList>
            <person name="Dong N."/>
            <person name="Zeng Y."/>
            <person name="Cai C."/>
            <person name="Sun C."/>
            <person name="Lu J."/>
            <person name="Liu C."/>
            <person name="Zhou H."/>
            <person name="Sun Q."/>
            <person name="Shu L."/>
            <person name="Wang H."/>
            <person name="Wang Y."/>
            <person name="Wang S."/>
            <person name="Wu C."/>
            <person name="Chan E.W."/>
            <person name="Chen G."/>
            <person name="Shen Z."/>
            <person name="Chen S."/>
            <person name="Zhang R."/>
        </authorList>
    </citation>
    <scope>NUCLEOTIDE SEQUENCE</scope>
    <source>
        <strain evidence="2">210</strain>
    </source>
</reference>
<proteinExistence type="predicted"/>
<evidence type="ECO:0000256" key="1">
    <source>
        <dbReference type="SAM" id="SignalP"/>
    </source>
</evidence>
<feature type="chain" id="PRO_5043465249" description="Glycoside hydrolase family 42 N-terminal domain-containing protein" evidence="1">
    <location>
        <begin position="19"/>
        <end position="390"/>
    </location>
</feature>